<dbReference type="AlphaFoldDB" id="A0A429GP02"/>
<name>A0A429GP02_9CREN</name>
<accession>A0A429GP02</accession>
<keyword evidence="2" id="KW-1185">Reference proteome</keyword>
<organism evidence="1 2">
    <name type="scientific">Candidatus Methanodesulfokora washburnensis</name>
    <dbReference type="NCBI Taxonomy" id="2478471"/>
    <lineage>
        <taxon>Archaea</taxon>
        <taxon>Thermoproteota</taxon>
        <taxon>Candidatus Korarchaeia</taxon>
        <taxon>Candidatus Korarchaeia incertae sedis</taxon>
        <taxon>Candidatus Methanodesulfokora</taxon>
    </lineage>
</organism>
<evidence type="ECO:0000313" key="2">
    <source>
        <dbReference type="Proteomes" id="UP000277582"/>
    </source>
</evidence>
<proteinExistence type="predicted"/>
<protein>
    <submittedName>
        <fullName evidence="1">Uncharacterized protein</fullName>
    </submittedName>
</protein>
<evidence type="ECO:0000313" key="1">
    <source>
        <dbReference type="EMBL" id="RSN75585.1"/>
    </source>
</evidence>
<sequence length="104" mass="11629">MDDKLTDQEVRIIVSKCVRKDAAVLDEISEREKVILYADSLDDLRNLLSSSGVKIISEHPLVKGIVVSGEREKILRLILNDIVKEFDLVRSVRGVEHGGGERSC</sequence>
<reference evidence="1 2" key="1">
    <citation type="submission" date="2018-10" db="EMBL/GenBank/DDBJ databases">
        <title>Co-occurring genomic capacity for anaerobic methane metabolism and dissimilatory sulfite reduction discovered in the Korarchaeota.</title>
        <authorList>
            <person name="Mckay L.J."/>
            <person name="Dlakic M."/>
            <person name="Fields M.W."/>
            <person name="Delmont T.O."/>
            <person name="Eren A.M."/>
            <person name="Jay Z.J."/>
            <person name="Klingelsmith K.B."/>
            <person name="Rusch D.B."/>
            <person name="Inskeep W.P."/>
        </authorList>
    </citation>
    <scope>NUCLEOTIDE SEQUENCE [LARGE SCALE GENOMIC DNA]</scope>
    <source>
        <strain evidence="1 2">MDKW</strain>
    </source>
</reference>
<comment type="caution">
    <text evidence="1">The sequence shown here is derived from an EMBL/GenBank/DDBJ whole genome shotgun (WGS) entry which is preliminary data.</text>
</comment>
<dbReference type="EMBL" id="RCOS01000072">
    <property type="protein sequence ID" value="RSN75585.1"/>
    <property type="molecule type" value="Genomic_DNA"/>
</dbReference>
<dbReference type="Proteomes" id="UP000277582">
    <property type="component" value="Unassembled WGS sequence"/>
</dbReference>
<gene>
    <name evidence="1" type="ORF">D6D85_05970</name>
</gene>